<keyword evidence="4" id="KW-1185">Reference proteome</keyword>
<reference evidence="3 4" key="1">
    <citation type="journal article" date="2019" name="Int. J. Syst. Evol. Microbiol.">
        <title>The Global Catalogue of Microorganisms (GCM) 10K type strain sequencing project: providing services to taxonomists for standard genome sequencing and annotation.</title>
        <authorList>
            <consortium name="The Broad Institute Genomics Platform"/>
            <consortium name="The Broad Institute Genome Sequencing Center for Infectious Disease"/>
            <person name="Wu L."/>
            <person name="Ma J."/>
        </authorList>
    </citation>
    <scope>NUCLEOTIDE SEQUENCE [LARGE SCALE GENOMIC DNA]</scope>
    <source>
        <strain evidence="3 4">DT85</strain>
    </source>
</reference>
<feature type="domain" description="Aminotransferase class V" evidence="2">
    <location>
        <begin position="18"/>
        <end position="360"/>
    </location>
</feature>
<protein>
    <submittedName>
        <fullName evidence="3">Aminotransferase class V-fold PLP-dependent enzyme</fullName>
    </submittedName>
</protein>
<organism evidence="3 4">
    <name type="scientific">Halosegnis marinus</name>
    <dbReference type="NCBI Taxonomy" id="3034023"/>
    <lineage>
        <taxon>Archaea</taxon>
        <taxon>Methanobacteriati</taxon>
        <taxon>Methanobacteriota</taxon>
        <taxon>Stenosarchaea group</taxon>
        <taxon>Halobacteria</taxon>
        <taxon>Halobacteriales</taxon>
        <taxon>Natronomonadaceae</taxon>
        <taxon>Halosegnis</taxon>
    </lineage>
</organism>
<evidence type="ECO:0000256" key="1">
    <source>
        <dbReference type="ARBA" id="ARBA00022898"/>
    </source>
</evidence>
<evidence type="ECO:0000313" key="3">
    <source>
        <dbReference type="EMBL" id="MFC7234912.1"/>
    </source>
</evidence>
<dbReference type="RefSeq" id="WP_276235932.1">
    <property type="nucleotide sequence ID" value="NZ_CP119802.1"/>
</dbReference>
<dbReference type="SUPFAM" id="SSF53383">
    <property type="entry name" value="PLP-dependent transferases"/>
    <property type="match status" value="1"/>
</dbReference>
<dbReference type="Gene3D" id="3.40.640.10">
    <property type="entry name" value="Type I PLP-dependent aspartate aminotransferase-like (Major domain)"/>
    <property type="match status" value="1"/>
</dbReference>
<evidence type="ECO:0000313" key="4">
    <source>
        <dbReference type="Proteomes" id="UP001596398"/>
    </source>
</evidence>
<keyword evidence="3" id="KW-0032">Aminotransferase</keyword>
<evidence type="ECO:0000259" key="2">
    <source>
        <dbReference type="Pfam" id="PF00266"/>
    </source>
</evidence>
<dbReference type="AlphaFoldDB" id="A0ABD5ZNQ1"/>
<dbReference type="PANTHER" id="PTHR43586:SF8">
    <property type="entry name" value="CYSTEINE DESULFURASE 1, CHLOROPLASTIC"/>
    <property type="match status" value="1"/>
</dbReference>
<sequence length="364" mass="38386">MDPATLRDDIPAIADGSVYLNTGASGPAPTRVLDAADAAQRAHETEAHRGNPYPDAWDAYDESRAAIAGLLGAAPDEVALTNSTADGISRVANAVDWERGDTVVRTDLEHPAGVLPFERLAPDGVTTRVVPAPEGRLDREAYADAVADARFVVLSSLSWLHGTRLPVREAVETAHDAGAFVLVDAVQSVGHHPVDVHEWGADAVAAAGHKWLLGVWGAGFLHVAPDALDALEPRHVGYRSVPKGAESVEYHPTAARFEVGTQSLAPHAALREAIEIREELGAGVVTDRIDALAGRLAEGLGDRLAFPGPPESGLVTFDDPAPEETVERLADEGIHVRTVPGDRVRASVHVFNTEGDVDALLAAL</sequence>
<dbReference type="InterPro" id="IPR015424">
    <property type="entry name" value="PyrdxlP-dep_Trfase"/>
</dbReference>
<keyword evidence="3" id="KW-0808">Transferase</keyword>
<accession>A0ABD5ZNQ1</accession>
<dbReference type="InterPro" id="IPR000192">
    <property type="entry name" value="Aminotrans_V_dom"/>
</dbReference>
<dbReference type="InterPro" id="IPR015421">
    <property type="entry name" value="PyrdxlP-dep_Trfase_major"/>
</dbReference>
<dbReference type="GO" id="GO:0008483">
    <property type="term" value="F:transaminase activity"/>
    <property type="evidence" value="ECO:0007669"/>
    <property type="project" value="UniProtKB-KW"/>
</dbReference>
<dbReference type="GeneID" id="79266585"/>
<dbReference type="Proteomes" id="UP001596398">
    <property type="component" value="Unassembled WGS sequence"/>
</dbReference>
<name>A0ABD5ZNQ1_9EURY</name>
<dbReference type="InterPro" id="IPR015422">
    <property type="entry name" value="PyrdxlP-dep_Trfase_small"/>
</dbReference>
<keyword evidence="1" id="KW-0663">Pyridoxal phosphate</keyword>
<dbReference type="Pfam" id="PF00266">
    <property type="entry name" value="Aminotran_5"/>
    <property type="match status" value="1"/>
</dbReference>
<comment type="caution">
    <text evidence="3">The sequence shown here is derived from an EMBL/GenBank/DDBJ whole genome shotgun (WGS) entry which is preliminary data.</text>
</comment>
<dbReference type="EMBL" id="JBHTAP010000001">
    <property type="protein sequence ID" value="MFC7234912.1"/>
    <property type="molecule type" value="Genomic_DNA"/>
</dbReference>
<dbReference type="Gene3D" id="3.90.1150.10">
    <property type="entry name" value="Aspartate Aminotransferase, domain 1"/>
    <property type="match status" value="1"/>
</dbReference>
<proteinExistence type="predicted"/>
<gene>
    <name evidence="3" type="ORF">ACFQJ4_06210</name>
</gene>
<dbReference type="PANTHER" id="PTHR43586">
    <property type="entry name" value="CYSTEINE DESULFURASE"/>
    <property type="match status" value="1"/>
</dbReference>